<organism evidence="5 6">
    <name type="scientific">Ancylostoma ceylanicum</name>
    <dbReference type="NCBI Taxonomy" id="53326"/>
    <lineage>
        <taxon>Eukaryota</taxon>
        <taxon>Metazoa</taxon>
        <taxon>Ecdysozoa</taxon>
        <taxon>Nematoda</taxon>
        <taxon>Chromadorea</taxon>
        <taxon>Rhabditida</taxon>
        <taxon>Rhabditina</taxon>
        <taxon>Rhabditomorpha</taxon>
        <taxon>Strongyloidea</taxon>
        <taxon>Ancylostomatidae</taxon>
        <taxon>Ancylostomatinae</taxon>
        <taxon>Ancylostoma</taxon>
    </lineage>
</organism>
<evidence type="ECO:0000256" key="1">
    <source>
        <dbReference type="ARBA" id="ARBA00007905"/>
    </source>
</evidence>
<dbReference type="Pfam" id="PF00248">
    <property type="entry name" value="Aldo_ket_red"/>
    <property type="match status" value="1"/>
</dbReference>
<protein>
    <recommendedName>
        <fullName evidence="4">NADP-dependent oxidoreductase domain-containing protein</fullName>
    </recommendedName>
</protein>
<dbReference type="InterPro" id="IPR036812">
    <property type="entry name" value="NAD(P)_OxRdtase_dom_sf"/>
</dbReference>
<sequence length="156" mass="17954">MDPEDPAGGARKLVLESLKQLRVSYLDMVLIHYPKAIKCDEKDTKNKEHRKLTYLELEKMKAEGKIRSVGVSNYEVYHMEEIKSFSKMVPCTNQVEFHPHLTREELRQYCRKEGIFLQVRVSLLNGLIHPISSIIENISLRRANGCTQLNGVAEQA</sequence>
<dbReference type="Proteomes" id="UP000024635">
    <property type="component" value="Unassembled WGS sequence"/>
</dbReference>
<feature type="domain" description="NADP-dependent oxidoreductase" evidence="4">
    <location>
        <begin position="9"/>
        <end position="128"/>
    </location>
</feature>
<dbReference type="AlphaFoldDB" id="A0A016U473"/>
<proteinExistence type="inferred from homology"/>
<evidence type="ECO:0000256" key="2">
    <source>
        <dbReference type="ARBA" id="ARBA00022857"/>
    </source>
</evidence>
<evidence type="ECO:0000313" key="5">
    <source>
        <dbReference type="EMBL" id="EYC09627.1"/>
    </source>
</evidence>
<evidence type="ECO:0000259" key="4">
    <source>
        <dbReference type="Pfam" id="PF00248"/>
    </source>
</evidence>
<dbReference type="InterPro" id="IPR020471">
    <property type="entry name" value="AKR"/>
</dbReference>
<dbReference type="PANTHER" id="PTHR43827:SF3">
    <property type="entry name" value="NADP-DEPENDENT OXIDOREDUCTASE DOMAIN-CONTAINING PROTEIN"/>
    <property type="match status" value="1"/>
</dbReference>
<reference evidence="6" key="1">
    <citation type="journal article" date="2015" name="Nat. Genet.">
        <title>The genome and transcriptome of the zoonotic hookworm Ancylostoma ceylanicum identify infection-specific gene families.</title>
        <authorList>
            <person name="Schwarz E.M."/>
            <person name="Hu Y."/>
            <person name="Antoshechkin I."/>
            <person name="Miller M.M."/>
            <person name="Sternberg P.W."/>
            <person name="Aroian R.V."/>
        </authorList>
    </citation>
    <scope>NUCLEOTIDE SEQUENCE</scope>
    <source>
        <strain evidence="6">HY135</strain>
    </source>
</reference>
<dbReference type="InterPro" id="IPR023210">
    <property type="entry name" value="NADP_OxRdtase_dom"/>
</dbReference>
<dbReference type="OrthoDB" id="416253at2759"/>
<evidence type="ECO:0000313" key="6">
    <source>
        <dbReference type="Proteomes" id="UP000024635"/>
    </source>
</evidence>
<keyword evidence="2" id="KW-0521">NADP</keyword>
<dbReference type="EMBL" id="JARK01001395">
    <property type="protein sequence ID" value="EYC09627.1"/>
    <property type="molecule type" value="Genomic_DNA"/>
</dbReference>
<gene>
    <name evidence="5" type="primary">Acey_s0059.g2970</name>
    <name evidence="5" type="ORF">Y032_0059g2970</name>
</gene>
<dbReference type="PANTHER" id="PTHR43827">
    <property type="entry name" value="2,5-DIKETO-D-GLUCONIC ACID REDUCTASE"/>
    <property type="match status" value="1"/>
</dbReference>
<dbReference type="SUPFAM" id="SSF51430">
    <property type="entry name" value="NAD(P)-linked oxidoreductase"/>
    <property type="match status" value="1"/>
</dbReference>
<dbReference type="InterPro" id="IPR018170">
    <property type="entry name" value="Aldo/ket_reductase_CS"/>
</dbReference>
<accession>A0A016U473</accession>
<dbReference type="GO" id="GO:0016616">
    <property type="term" value="F:oxidoreductase activity, acting on the CH-OH group of donors, NAD or NADP as acceptor"/>
    <property type="evidence" value="ECO:0007669"/>
    <property type="project" value="UniProtKB-ARBA"/>
</dbReference>
<name>A0A016U473_9BILA</name>
<evidence type="ECO:0000256" key="3">
    <source>
        <dbReference type="ARBA" id="ARBA00023002"/>
    </source>
</evidence>
<keyword evidence="3" id="KW-0560">Oxidoreductase</keyword>
<dbReference type="Gene3D" id="3.20.20.100">
    <property type="entry name" value="NADP-dependent oxidoreductase domain"/>
    <property type="match status" value="1"/>
</dbReference>
<keyword evidence="6" id="KW-1185">Reference proteome</keyword>
<dbReference type="PRINTS" id="PR00069">
    <property type="entry name" value="ALDKETRDTASE"/>
</dbReference>
<comment type="caution">
    <text evidence="5">The sequence shown here is derived from an EMBL/GenBank/DDBJ whole genome shotgun (WGS) entry which is preliminary data.</text>
</comment>
<comment type="similarity">
    <text evidence="1">Belongs to the aldo/keto reductase family.</text>
</comment>
<dbReference type="PROSITE" id="PS00062">
    <property type="entry name" value="ALDOKETO_REDUCTASE_2"/>
    <property type="match status" value="1"/>
</dbReference>